<name>A0AB37Q9D6_PSECA</name>
<keyword evidence="1" id="KW-0812">Transmembrane</keyword>
<dbReference type="EMBL" id="RBPH01000175">
    <property type="protein sequence ID" value="RMN79551.1"/>
    <property type="molecule type" value="Genomic_DNA"/>
</dbReference>
<feature type="transmembrane region" description="Helical" evidence="1">
    <location>
        <begin position="15"/>
        <end position="34"/>
    </location>
</feature>
<keyword evidence="1" id="KW-0472">Membrane</keyword>
<evidence type="ECO:0000256" key="1">
    <source>
        <dbReference type="SAM" id="Phobius"/>
    </source>
</evidence>
<proteinExistence type="predicted"/>
<evidence type="ECO:0000313" key="3">
    <source>
        <dbReference type="Proteomes" id="UP000269335"/>
    </source>
</evidence>
<protein>
    <submittedName>
        <fullName evidence="2">Uncharacterized protein</fullName>
    </submittedName>
</protein>
<accession>A0AB37Q9D6</accession>
<keyword evidence="1" id="KW-1133">Transmembrane helix</keyword>
<reference evidence="2 3" key="1">
    <citation type="submission" date="2018-08" db="EMBL/GenBank/DDBJ databases">
        <title>Recombination of ecologically and evolutionarily significant loci maintains genetic cohesion in the Pseudomonas syringae species complex.</title>
        <authorList>
            <person name="Dillon M."/>
            <person name="Thakur S."/>
            <person name="Almeida R.N.D."/>
            <person name="Weir B.S."/>
            <person name="Guttman D.S."/>
        </authorList>
    </citation>
    <scope>NUCLEOTIDE SEQUENCE [LARGE SCALE GENOMIC DNA]</scope>
    <source>
        <strain evidence="2 3">ICMP 15201</strain>
    </source>
</reference>
<sequence length="143" mass="16196">MGSNHMSASEKKLYLARWITGFACFLIAGWYLALPRVVIYYSADGSKGFHYVLNTQHSILRRDLMPGETTGDAGHILPDEDFFMMFDWWADKTPPRCIDITPKRWSTLDIYLNGSGNIDIAKTGPDVIARLKSCPGQPDPFRH</sequence>
<organism evidence="2 3">
    <name type="scientific">Pseudomonas cannabina</name>
    <dbReference type="NCBI Taxonomy" id="86840"/>
    <lineage>
        <taxon>Bacteria</taxon>
        <taxon>Pseudomonadati</taxon>
        <taxon>Pseudomonadota</taxon>
        <taxon>Gammaproteobacteria</taxon>
        <taxon>Pseudomonadales</taxon>
        <taxon>Pseudomonadaceae</taxon>
        <taxon>Pseudomonas</taxon>
    </lineage>
</organism>
<evidence type="ECO:0000313" key="2">
    <source>
        <dbReference type="EMBL" id="RMN79551.1"/>
    </source>
</evidence>
<gene>
    <name evidence="2" type="ORF">ALQ53_03970</name>
</gene>
<comment type="caution">
    <text evidence="2">The sequence shown here is derived from an EMBL/GenBank/DDBJ whole genome shotgun (WGS) entry which is preliminary data.</text>
</comment>
<dbReference type="AlphaFoldDB" id="A0AB37Q9D6"/>
<dbReference type="Proteomes" id="UP000269335">
    <property type="component" value="Unassembled WGS sequence"/>
</dbReference>